<dbReference type="Pfam" id="PF00805">
    <property type="entry name" value="Pentapeptide"/>
    <property type="match status" value="1"/>
</dbReference>
<dbReference type="PANTHER" id="PTHR14136">
    <property type="entry name" value="BTB_POZ DOMAIN-CONTAINING PROTEIN KCTD9"/>
    <property type="match status" value="1"/>
</dbReference>
<dbReference type="PANTHER" id="PTHR14136:SF17">
    <property type="entry name" value="BTB_POZ DOMAIN-CONTAINING PROTEIN KCTD9"/>
    <property type="match status" value="1"/>
</dbReference>
<gene>
    <name evidence="1" type="ORF">I6I10_03325</name>
</gene>
<accession>A0A7T4EGH8</accession>
<dbReference type="Proteomes" id="UP000596145">
    <property type="component" value="Chromosome"/>
</dbReference>
<dbReference type="GeneID" id="92761252"/>
<dbReference type="EMBL" id="CP066007">
    <property type="protein sequence ID" value="QQB46962.1"/>
    <property type="molecule type" value="Genomic_DNA"/>
</dbReference>
<dbReference type="RefSeq" id="WP_084036188.1">
    <property type="nucleotide sequence ID" value="NZ_CP066007.1"/>
</dbReference>
<dbReference type="InterPro" id="IPR001646">
    <property type="entry name" value="5peptide_repeat"/>
</dbReference>
<dbReference type="Gene3D" id="2.160.20.80">
    <property type="entry name" value="E3 ubiquitin-protein ligase SopA"/>
    <property type="match status" value="1"/>
</dbReference>
<protein>
    <submittedName>
        <fullName evidence="1">Pentapeptide repeat-containing protein</fullName>
    </submittedName>
</protein>
<dbReference type="InterPro" id="IPR051082">
    <property type="entry name" value="Pentapeptide-BTB/POZ_domain"/>
</dbReference>
<sequence>MTANEDFDLAVELLKASECKLRREGVNRLLGYIDSRGAEAKSEAVSHRVQDAFNVLAMFLHTDCGCPGMDRGLSEEQRKFALGGAPLARPYRAFTQLHHECQWDPVSFGVTGICERIGERLYFGQSPNVLEQATILGRIANVKLVSIPVRVSFAGLNLPYLQLSGISLDDLSFHEAFLNSARLRDVSARRTNFSVSHWDGGIAGGNFTRSRWVGAYVPNCTFSGVFAHAHFDGAELRGASFRGADLLFAHFHRAIISGADFSGCRVHTSVFDGAFVDEQTIFPDGMSIVKDGFELVSSRWPGIQREVDANLDIDEVEENEKTFRTPPMELKEYDAIGASPTFLPWHS</sequence>
<organism evidence="1 2">
    <name type="scientific">Corynebacterium glucuronolyticum</name>
    <dbReference type="NCBI Taxonomy" id="39791"/>
    <lineage>
        <taxon>Bacteria</taxon>
        <taxon>Bacillati</taxon>
        <taxon>Actinomycetota</taxon>
        <taxon>Actinomycetes</taxon>
        <taxon>Mycobacteriales</taxon>
        <taxon>Corynebacteriaceae</taxon>
        <taxon>Corynebacterium</taxon>
    </lineage>
</organism>
<proteinExistence type="predicted"/>
<name>A0A7T4EGH8_9CORY</name>
<dbReference type="SUPFAM" id="SSF141571">
    <property type="entry name" value="Pentapeptide repeat-like"/>
    <property type="match status" value="1"/>
</dbReference>
<dbReference type="OrthoDB" id="154708at2"/>
<dbReference type="AlphaFoldDB" id="A0A7T4EGH8"/>
<evidence type="ECO:0000313" key="1">
    <source>
        <dbReference type="EMBL" id="QQB46962.1"/>
    </source>
</evidence>
<reference evidence="1 2" key="1">
    <citation type="submission" date="2020-12" db="EMBL/GenBank/DDBJ databases">
        <title>FDA dAtabase for Regulatory Grade micrObial Sequences (FDA-ARGOS): Supporting development and validation of Infectious Disease Dx tests.</title>
        <authorList>
            <person name="Sproer C."/>
            <person name="Gronow S."/>
            <person name="Severitt S."/>
            <person name="Schroder I."/>
            <person name="Tallon L."/>
            <person name="Sadzewicz L."/>
            <person name="Zhao X."/>
            <person name="Boylan J."/>
            <person name="Ott S."/>
            <person name="Bowen H."/>
            <person name="Vavikolanu K."/>
            <person name="Mehta A."/>
            <person name="Aluvathingal J."/>
            <person name="Nadendla S."/>
            <person name="Lowell S."/>
            <person name="Myers T."/>
            <person name="Yan Y."/>
            <person name="Sichtig H."/>
        </authorList>
    </citation>
    <scope>NUCLEOTIDE SEQUENCE [LARGE SCALE GENOMIC DNA]</scope>
    <source>
        <strain evidence="1 2">FDAARGOS_1053</strain>
    </source>
</reference>
<evidence type="ECO:0000313" key="2">
    <source>
        <dbReference type="Proteomes" id="UP000596145"/>
    </source>
</evidence>